<feature type="non-terminal residue" evidence="13">
    <location>
        <position position="436"/>
    </location>
</feature>
<evidence type="ECO:0000259" key="12">
    <source>
        <dbReference type="Pfam" id="PF07715"/>
    </source>
</evidence>
<dbReference type="Proteomes" id="UP000739538">
    <property type="component" value="Unassembled WGS sequence"/>
</dbReference>
<dbReference type="PANTHER" id="PTHR32552">
    <property type="entry name" value="FERRICHROME IRON RECEPTOR-RELATED"/>
    <property type="match status" value="1"/>
</dbReference>
<feature type="domain" description="TonB-dependent receptor plug" evidence="12">
    <location>
        <begin position="94"/>
        <end position="201"/>
    </location>
</feature>
<sequence>MSAVHRPPRNAYAMHRVATMALARTGEALAMARGVSRPLALAFTVAVTLAATVSMTLSASPAGAEDLDLVDLSLEEILSMEVESVSKHSESYFETASSVYVLEHDEIVRSGATRLVELLQLVPGAIVSELSYDVSNATVRGFPEPYSGTILVLLDRVPIQSPASGAFFFERFFIDPEEIERIEVIKGPGGATYGANAVTGVISIFTRSASTQESKARIETGTDGLFSMNIAGSKELGEGQAIRGWLRRFSHDGYARSSLFDGTTVRVYSKELDQEVDVDNRFTLPDNDVETTTMGLSHSMTLGDDVNVESRLHFMEGTGDRYSTFSTVYPDFPGTVVPDSTFIQRERQLRWHLSSRLSHQAGAHEFYATASFRREKMRLSILGGVEHDTRTADLEIQDRVRWNRSHELDLGVGARLISFSFDPLYERSWTKVEPGT</sequence>
<dbReference type="InterPro" id="IPR036942">
    <property type="entry name" value="Beta-barrel_TonB_sf"/>
</dbReference>
<evidence type="ECO:0000313" key="13">
    <source>
        <dbReference type="EMBL" id="MCA9759345.1"/>
    </source>
</evidence>
<keyword evidence="4" id="KW-0410">Iron transport</keyword>
<keyword evidence="2 11" id="KW-0813">Transport</keyword>
<comment type="similarity">
    <text evidence="11">Belongs to the TonB-dependent receptor family.</text>
</comment>
<dbReference type="PROSITE" id="PS52016">
    <property type="entry name" value="TONB_DEPENDENT_REC_3"/>
    <property type="match status" value="1"/>
</dbReference>
<evidence type="ECO:0000313" key="14">
    <source>
        <dbReference type="Proteomes" id="UP000739538"/>
    </source>
</evidence>
<keyword evidence="3 11" id="KW-1134">Transmembrane beta strand</keyword>
<evidence type="ECO:0000256" key="6">
    <source>
        <dbReference type="ARBA" id="ARBA00023004"/>
    </source>
</evidence>
<dbReference type="EMBL" id="JAGQHS010000318">
    <property type="protein sequence ID" value="MCA9759345.1"/>
    <property type="molecule type" value="Genomic_DNA"/>
</dbReference>
<dbReference type="InterPro" id="IPR039426">
    <property type="entry name" value="TonB-dep_rcpt-like"/>
</dbReference>
<dbReference type="InterPro" id="IPR037066">
    <property type="entry name" value="Plug_dom_sf"/>
</dbReference>
<gene>
    <name evidence="13" type="ORF">KDA27_26365</name>
</gene>
<protein>
    <submittedName>
        <fullName evidence="13">TonB-dependent receptor plug domain-containing protein</fullName>
    </submittedName>
</protein>
<evidence type="ECO:0000256" key="9">
    <source>
        <dbReference type="ARBA" id="ARBA00023136"/>
    </source>
</evidence>
<proteinExistence type="inferred from homology"/>
<keyword evidence="8" id="KW-0798">TonB box</keyword>
<dbReference type="GO" id="GO:0006826">
    <property type="term" value="P:iron ion transport"/>
    <property type="evidence" value="ECO:0007669"/>
    <property type="project" value="UniProtKB-KW"/>
</dbReference>
<accession>A0A956NLG7</accession>
<comment type="caution">
    <text evidence="13">The sequence shown here is derived from an EMBL/GenBank/DDBJ whole genome shotgun (WGS) entry which is preliminary data.</text>
</comment>
<evidence type="ECO:0000256" key="10">
    <source>
        <dbReference type="ARBA" id="ARBA00023237"/>
    </source>
</evidence>
<dbReference type="InterPro" id="IPR012910">
    <property type="entry name" value="Plug_dom"/>
</dbReference>
<keyword evidence="6" id="KW-0408">Iron</keyword>
<reference evidence="13" key="2">
    <citation type="journal article" date="2021" name="Microbiome">
        <title>Successional dynamics and alternative stable states in a saline activated sludge microbial community over 9 years.</title>
        <authorList>
            <person name="Wang Y."/>
            <person name="Ye J."/>
            <person name="Ju F."/>
            <person name="Liu L."/>
            <person name="Boyd J.A."/>
            <person name="Deng Y."/>
            <person name="Parks D.H."/>
            <person name="Jiang X."/>
            <person name="Yin X."/>
            <person name="Woodcroft B.J."/>
            <person name="Tyson G.W."/>
            <person name="Hugenholtz P."/>
            <person name="Polz M.F."/>
            <person name="Zhang T."/>
        </authorList>
    </citation>
    <scope>NUCLEOTIDE SEQUENCE</scope>
    <source>
        <strain evidence="13">HKST-UBA02</strain>
    </source>
</reference>
<keyword evidence="5 11" id="KW-0812">Transmembrane</keyword>
<dbReference type="AlphaFoldDB" id="A0A956NLG7"/>
<dbReference type="Pfam" id="PF07715">
    <property type="entry name" value="Plug"/>
    <property type="match status" value="1"/>
</dbReference>
<evidence type="ECO:0000256" key="5">
    <source>
        <dbReference type="ARBA" id="ARBA00022692"/>
    </source>
</evidence>
<comment type="subcellular location">
    <subcellularLocation>
        <location evidence="1 11">Cell outer membrane</location>
        <topology evidence="1 11">Multi-pass membrane protein</topology>
    </subcellularLocation>
</comment>
<dbReference type="Gene3D" id="2.170.130.10">
    <property type="entry name" value="TonB-dependent receptor, plug domain"/>
    <property type="match status" value="1"/>
</dbReference>
<dbReference type="PANTHER" id="PTHR32552:SF81">
    <property type="entry name" value="TONB-DEPENDENT OUTER MEMBRANE RECEPTOR"/>
    <property type="match status" value="1"/>
</dbReference>
<organism evidence="13 14">
    <name type="scientific">Eiseniibacteriota bacterium</name>
    <dbReference type="NCBI Taxonomy" id="2212470"/>
    <lineage>
        <taxon>Bacteria</taxon>
        <taxon>Candidatus Eiseniibacteriota</taxon>
    </lineage>
</organism>
<keyword evidence="7" id="KW-0406">Ion transport</keyword>
<dbReference type="Gene3D" id="2.40.170.20">
    <property type="entry name" value="TonB-dependent receptor, beta-barrel domain"/>
    <property type="match status" value="1"/>
</dbReference>
<evidence type="ECO:0000256" key="2">
    <source>
        <dbReference type="ARBA" id="ARBA00022448"/>
    </source>
</evidence>
<keyword evidence="9 11" id="KW-0472">Membrane</keyword>
<reference evidence="13" key="1">
    <citation type="submission" date="2020-04" db="EMBL/GenBank/DDBJ databases">
        <authorList>
            <person name="Zhang T."/>
        </authorList>
    </citation>
    <scope>NUCLEOTIDE SEQUENCE</scope>
    <source>
        <strain evidence="13">HKST-UBA02</strain>
    </source>
</reference>
<evidence type="ECO:0000256" key="3">
    <source>
        <dbReference type="ARBA" id="ARBA00022452"/>
    </source>
</evidence>
<evidence type="ECO:0000256" key="11">
    <source>
        <dbReference type="PROSITE-ProRule" id="PRU01360"/>
    </source>
</evidence>
<keyword evidence="10 11" id="KW-0998">Cell outer membrane</keyword>
<name>A0A956NLG7_UNCEI</name>
<keyword evidence="13" id="KW-0675">Receptor</keyword>
<dbReference type="GO" id="GO:0009279">
    <property type="term" value="C:cell outer membrane"/>
    <property type="evidence" value="ECO:0007669"/>
    <property type="project" value="UniProtKB-SubCell"/>
</dbReference>
<evidence type="ECO:0000256" key="4">
    <source>
        <dbReference type="ARBA" id="ARBA00022496"/>
    </source>
</evidence>
<evidence type="ECO:0000256" key="7">
    <source>
        <dbReference type="ARBA" id="ARBA00023065"/>
    </source>
</evidence>
<evidence type="ECO:0000256" key="8">
    <source>
        <dbReference type="ARBA" id="ARBA00023077"/>
    </source>
</evidence>
<dbReference type="SUPFAM" id="SSF56935">
    <property type="entry name" value="Porins"/>
    <property type="match status" value="1"/>
</dbReference>
<evidence type="ECO:0000256" key="1">
    <source>
        <dbReference type="ARBA" id="ARBA00004571"/>
    </source>
</evidence>